<keyword evidence="2" id="KW-1185">Reference proteome</keyword>
<evidence type="ECO:0000313" key="1">
    <source>
        <dbReference type="EMBL" id="CAL0321560.1"/>
    </source>
</evidence>
<dbReference type="AlphaFoldDB" id="A0AAV1XIM1"/>
<name>A0AAV1XIM1_LUPLU</name>
<proteinExistence type="predicted"/>
<dbReference type="Proteomes" id="UP001497480">
    <property type="component" value="Unassembled WGS sequence"/>
</dbReference>
<gene>
    <name evidence="1" type="ORF">LLUT_LOCUS22620</name>
</gene>
<organism evidence="1 2">
    <name type="scientific">Lupinus luteus</name>
    <name type="common">European yellow lupine</name>
    <dbReference type="NCBI Taxonomy" id="3873"/>
    <lineage>
        <taxon>Eukaryota</taxon>
        <taxon>Viridiplantae</taxon>
        <taxon>Streptophyta</taxon>
        <taxon>Embryophyta</taxon>
        <taxon>Tracheophyta</taxon>
        <taxon>Spermatophyta</taxon>
        <taxon>Magnoliopsida</taxon>
        <taxon>eudicotyledons</taxon>
        <taxon>Gunneridae</taxon>
        <taxon>Pentapetalae</taxon>
        <taxon>rosids</taxon>
        <taxon>fabids</taxon>
        <taxon>Fabales</taxon>
        <taxon>Fabaceae</taxon>
        <taxon>Papilionoideae</taxon>
        <taxon>50 kb inversion clade</taxon>
        <taxon>genistoids sensu lato</taxon>
        <taxon>core genistoids</taxon>
        <taxon>Genisteae</taxon>
        <taxon>Lupinus</taxon>
    </lineage>
</organism>
<protein>
    <submittedName>
        <fullName evidence="1">Uncharacterized protein</fullName>
    </submittedName>
</protein>
<dbReference type="PANTHER" id="PTHR46824">
    <property type="entry name" value="CALCIUM-BINDING PROTEIN CML48-RELATED"/>
    <property type="match status" value="1"/>
</dbReference>
<dbReference type="PANTHER" id="PTHR46824:SF1">
    <property type="entry name" value="CALCIUM-BINDING PROTEIN CML49-RELATED"/>
    <property type="match status" value="1"/>
</dbReference>
<accession>A0AAV1XIM1</accession>
<comment type="caution">
    <text evidence="1">The sequence shown here is derived from an EMBL/GenBank/DDBJ whole genome shotgun (WGS) entry which is preliminary data.</text>
</comment>
<reference evidence="1 2" key="1">
    <citation type="submission" date="2024-03" db="EMBL/GenBank/DDBJ databases">
        <authorList>
            <person name="Martinez-Hernandez J."/>
        </authorList>
    </citation>
    <scope>NUCLEOTIDE SEQUENCE [LARGE SCALE GENOMIC DNA]</scope>
</reference>
<sequence>MSHYPNHPPPSYSYSAPPPPQPYGAPPPCQSHSYSGATCPPEHACPFMALAPSVFPPGTDPNVIACYQTADGYYNGFIDDREMQIALSSCNQRCCVIVKGLSEKFKEKDSGYTGSAKFSYESFMLTVLPFLIAKESNGALSSLHL</sequence>
<evidence type="ECO:0000313" key="2">
    <source>
        <dbReference type="Proteomes" id="UP001497480"/>
    </source>
</evidence>
<dbReference type="InterPro" id="IPR044590">
    <property type="entry name" value="CML48/49/50"/>
</dbReference>
<dbReference type="EMBL" id="CAXHTB010000015">
    <property type="protein sequence ID" value="CAL0321560.1"/>
    <property type="molecule type" value="Genomic_DNA"/>
</dbReference>